<comment type="cofactor">
    <cofactor evidence="1">
        <name>Mg(2+)</name>
        <dbReference type="ChEBI" id="CHEBI:18420"/>
    </cofactor>
</comment>
<keyword evidence="6" id="KW-0460">Magnesium</keyword>
<evidence type="ECO:0000256" key="2">
    <source>
        <dbReference type="ARBA" id="ARBA00004922"/>
    </source>
</evidence>
<comment type="catalytic activity">
    <reaction evidence="7">
        <text>n isopentenyl diphosphate + (2E,6E)-farnesyl diphosphate = a di-trans,poly-cis-polyprenyl diphosphate + n diphosphate</text>
        <dbReference type="Rhea" id="RHEA:53008"/>
        <dbReference type="Rhea" id="RHEA-COMP:19494"/>
        <dbReference type="ChEBI" id="CHEBI:33019"/>
        <dbReference type="ChEBI" id="CHEBI:128769"/>
        <dbReference type="ChEBI" id="CHEBI:136960"/>
        <dbReference type="ChEBI" id="CHEBI:175763"/>
        <dbReference type="EC" id="2.5.1.87"/>
    </reaction>
</comment>
<evidence type="ECO:0000256" key="5">
    <source>
        <dbReference type="ARBA" id="ARBA00022679"/>
    </source>
</evidence>
<proteinExistence type="inferred from homology"/>
<dbReference type="AlphaFoldDB" id="A0A7S3FUX9"/>
<dbReference type="InterPro" id="IPR038887">
    <property type="entry name" value="Nus1/NgBR"/>
</dbReference>
<keyword evidence="8" id="KW-0732">Signal</keyword>
<dbReference type="GO" id="GO:0005789">
    <property type="term" value="C:endoplasmic reticulum membrane"/>
    <property type="evidence" value="ECO:0007669"/>
    <property type="project" value="TreeGrafter"/>
</dbReference>
<dbReference type="GO" id="GO:0045547">
    <property type="term" value="F:ditrans,polycis-polyprenyl diphosphate synthase [(2E,6E)-farnesyl diphosphate specific] activity"/>
    <property type="evidence" value="ECO:0007669"/>
    <property type="project" value="UniProtKB-EC"/>
</dbReference>
<dbReference type="UniPathway" id="UPA00378"/>
<evidence type="ECO:0000313" key="9">
    <source>
        <dbReference type="EMBL" id="CAE0230746.1"/>
    </source>
</evidence>
<evidence type="ECO:0000256" key="3">
    <source>
        <dbReference type="ARBA" id="ARBA00005432"/>
    </source>
</evidence>
<protein>
    <recommendedName>
        <fullName evidence="4">ditrans,polycis-polyprenyl diphosphate synthase [(2E,6E)-farnesyldiphosphate specific]</fullName>
        <ecNumber evidence="4">2.5.1.87</ecNumber>
    </recommendedName>
</protein>
<evidence type="ECO:0000256" key="7">
    <source>
        <dbReference type="ARBA" id="ARBA00047353"/>
    </source>
</evidence>
<name>A0A7S3FUX9_9SPIT</name>
<feature type="chain" id="PRO_5030583518" description="ditrans,polycis-polyprenyl diphosphate synthase [(2E,6E)-farnesyldiphosphate specific]" evidence="8">
    <location>
        <begin position="23"/>
        <end position="308"/>
    </location>
</feature>
<dbReference type="EC" id="2.5.1.87" evidence="4"/>
<accession>A0A7S3FUX9</accession>
<gene>
    <name evidence="9" type="ORF">SRAS04492_LOCUS2540</name>
</gene>
<keyword evidence="5" id="KW-0808">Transferase</keyword>
<comment type="similarity">
    <text evidence="3">Belongs to the UPP synthase family.</text>
</comment>
<evidence type="ECO:0000256" key="6">
    <source>
        <dbReference type="ARBA" id="ARBA00022842"/>
    </source>
</evidence>
<evidence type="ECO:0000256" key="8">
    <source>
        <dbReference type="SAM" id="SignalP"/>
    </source>
</evidence>
<feature type="non-terminal residue" evidence="9">
    <location>
        <position position="1"/>
    </location>
</feature>
<comment type="pathway">
    <text evidence="2">Protein modification; protein glycosylation.</text>
</comment>
<dbReference type="GO" id="GO:1904423">
    <property type="term" value="C:dehydrodolichyl diphosphate synthase complex"/>
    <property type="evidence" value="ECO:0007669"/>
    <property type="project" value="InterPro"/>
</dbReference>
<feature type="signal peptide" evidence="8">
    <location>
        <begin position="1"/>
        <end position="22"/>
    </location>
</feature>
<dbReference type="EMBL" id="HBIA01004817">
    <property type="protein sequence ID" value="CAE0230746.1"/>
    <property type="molecule type" value="Transcribed_RNA"/>
</dbReference>
<sequence length="308" mass="35151">LFLRLCHFLLYTLLFLLKFAQAQASFARATLRLWLLTLYYKFDQEEMVRDCCACQDPASSASSVKKLDHVALVVNNLVSQTAAPRPRVAKEWCLPQPLLKAGDPELHHQLAKIINFLVLTRVPTVSVFDQEGLLKKYVARIQSQLKKLLEADFRHLDLRFQPSSDQSSLKLSFQLVASSPGAPKNQSHSIHFLSEQEDALPSLLKASKLRSAQLKSSQENLQALGRRQAKIGDYAEYQQVHFGGLRQPDLIMVFNSPRRVLQMPGFPFLERELAEIVECGDVREGCFRAVEFIECIERYAHIEQRWGK</sequence>
<evidence type="ECO:0000256" key="4">
    <source>
        <dbReference type="ARBA" id="ARBA00012596"/>
    </source>
</evidence>
<dbReference type="PANTHER" id="PTHR21528">
    <property type="entry name" value="DEHYDRODOLICHYL DIPHOSPHATE SYNTHASE COMPLEX SUBUNIT NUS1"/>
    <property type="match status" value="1"/>
</dbReference>
<dbReference type="PANTHER" id="PTHR21528:SF0">
    <property type="entry name" value="DEHYDRODOLICHYL DIPHOSPHATE SYNTHASE COMPLEX SUBUNIT NUS1"/>
    <property type="match status" value="1"/>
</dbReference>
<organism evidence="9">
    <name type="scientific">Strombidium rassoulzadegani</name>
    <dbReference type="NCBI Taxonomy" id="1082188"/>
    <lineage>
        <taxon>Eukaryota</taxon>
        <taxon>Sar</taxon>
        <taxon>Alveolata</taxon>
        <taxon>Ciliophora</taxon>
        <taxon>Intramacronucleata</taxon>
        <taxon>Spirotrichea</taxon>
        <taxon>Oligotrichia</taxon>
        <taxon>Strombidiidae</taxon>
        <taxon>Strombidium</taxon>
    </lineage>
</organism>
<evidence type="ECO:0000256" key="1">
    <source>
        <dbReference type="ARBA" id="ARBA00001946"/>
    </source>
</evidence>
<reference evidence="9" key="1">
    <citation type="submission" date="2021-01" db="EMBL/GenBank/DDBJ databases">
        <authorList>
            <person name="Corre E."/>
            <person name="Pelletier E."/>
            <person name="Niang G."/>
            <person name="Scheremetjew M."/>
            <person name="Finn R."/>
            <person name="Kale V."/>
            <person name="Holt S."/>
            <person name="Cochrane G."/>
            <person name="Meng A."/>
            <person name="Brown T."/>
            <person name="Cohen L."/>
        </authorList>
    </citation>
    <scope>NUCLEOTIDE SEQUENCE</scope>
    <source>
        <strain evidence="9">Ras09</strain>
    </source>
</reference>